<feature type="domain" description="MmeI-like C-terminal" evidence="8">
    <location>
        <begin position="826"/>
        <end position="906"/>
    </location>
</feature>
<dbReference type="InterPro" id="IPR029063">
    <property type="entry name" value="SAM-dependent_MTases_sf"/>
</dbReference>
<reference evidence="10 11" key="2">
    <citation type="submission" date="2019-02" db="EMBL/GenBank/DDBJ databases">
        <title>'Lichenibacterium ramalinii' gen. nov. sp. nov., 'Lichenibacterium minor' gen. nov. sp. nov.</title>
        <authorList>
            <person name="Pankratov T."/>
        </authorList>
    </citation>
    <scope>NUCLEOTIDE SEQUENCE [LARGE SCALE GENOMIC DNA]</scope>
    <source>
        <strain evidence="10 11">RmlP001</strain>
    </source>
</reference>
<keyword evidence="3 10" id="KW-0808">Transferase</keyword>
<evidence type="ECO:0000256" key="1">
    <source>
        <dbReference type="ARBA" id="ARBA00011900"/>
    </source>
</evidence>
<comment type="caution">
    <text evidence="10">The sequence shown here is derived from an EMBL/GenBank/DDBJ whole genome shotgun (WGS) entry which is preliminary data.</text>
</comment>
<reference evidence="10 11" key="1">
    <citation type="submission" date="2018-09" db="EMBL/GenBank/DDBJ databases">
        <authorList>
            <person name="Grouzdev D.S."/>
            <person name="Krutkina M.S."/>
        </authorList>
    </citation>
    <scope>NUCLEOTIDE SEQUENCE [LARGE SCALE GENOMIC DNA]</scope>
    <source>
        <strain evidence="10 11">RmlP001</strain>
    </source>
</reference>
<dbReference type="InterPro" id="IPR046817">
    <property type="entry name" value="MmeI_N"/>
</dbReference>
<dbReference type="PANTHER" id="PTHR33841">
    <property type="entry name" value="DNA METHYLTRANSFERASE YEEA-RELATED"/>
    <property type="match status" value="1"/>
</dbReference>
<feature type="domain" description="MmeI-like helicase spacer" evidence="6">
    <location>
        <begin position="171"/>
        <end position="248"/>
    </location>
</feature>
<dbReference type="Pfam" id="PF20466">
    <property type="entry name" value="MmeI_TRD"/>
    <property type="match status" value="1"/>
</dbReference>
<dbReference type="InterPro" id="IPR046819">
    <property type="entry name" value="MmeI_hel"/>
</dbReference>
<evidence type="ECO:0000259" key="5">
    <source>
        <dbReference type="Pfam" id="PF20464"/>
    </source>
</evidence>
<dbReference type="EC" id="2.1.1.72" evidence="1"/>
<dbReference type="EMBL" id="QYBC01000006">
    <property type="protein sequence ID" value="RYB05780.1"/>
    <property type="molecule type" value="Genomic_DNA"/>
</dbReference>
<dbReference type="OrthoDB" id="9806213at2"/>
<evidence type="ECO:0000313" key="11">
    <source>
        <dbReference type="Proteomes" id="UP000289411"/>
    </source>
</evidence>
<dbReference type="InterPro" id="IPR046816">
    <property type="entry name" value="MmeI_Mtase"/>
</dbReference>
<dbReference type="Pfam" id="PF20473">
    <property type="entry name" value="MmeI_Mtase"/>
    <property type="match status" value="1"/>
</dbReference>
<dbReference type="Pfam" id="PF20467">
    <property type="entry name" value="MmeI_C"/>
    <property type="match status" value="1"/>
</dbReference>
<evidence type="ECO:0000259" key="6">
    <source>
        <dbReference type="Pfam" id="PF20465"/>
    </source>
</evidence>
<dbReference type="Proteomes" id="UP000289411">
    <property type="component" value="Unassembled WGS sequence"/>
</dbReference>
<dbReference type="RefSeq" id="WP_129218924.1">
    <property type="nucleotide sequence ID" value="NZ_QYBC01000006.1"/>
</dbReference>
<dbReference type="Gene3D" id="3.40.50.150">
    <property type="entry name" value="Vaccinia Virus protein VP39"/>
    <property type="match status" value="1"/>
</dbReference>
<comment type="catalytic activity">
    <reaction evidence="4">
        <text>a 2'-deoxyadenosine in DNA + S-adenosyl-L-methionine = an N(6)-methyl-2'-deoxyadenosine in DNA + S-adenosyl-L-homocysteine + H(+)</text>
        <dbReference type="Rhea" id="RHEA:15197"/>
        <dbReference type="Rhea" id="RHEA-COMP:12418"/>
        <dbReference type="Rhea" id="RHEA-COMP:12419"/>
        <dbReference type="ChEBI" id="CHEBI:15378"/>
        <dbReference type="ChEBI" id="CHEBI:57856"/>
        <dbReference type="ChEBI" id="CHEBI:59789"/>
        <dbReference type="ChEBI" id="CHEBI:90615"/>
        <dbReference type="ChEBI" id="CHEBI:90616"/>
        <dbReference type="EC" id="2.1.1.72"/>
    </reaction>
</comment>
<name>A0A4Q2RGW4_9HYPH</name>
<dbReference type="Pfam" id="PF20465">
    <property type="entry name" value="MmeI_hel"/>
    <property type="match status" value="1"/>
</dbReference>
<evidence type="ECO:0000259" key="7">
    <source>
        <dbReference type="Pfam" id="PF20466"/>
    </source>
</evidence>
<keyword evidence="11" id="KW-1185">Reference proteome</keyword>
<dbReference type="InterPro" id="IPR046820">
    <property type="entry name" value="MmeI_TRD"/>
</dbReference>
<dbReference type="AlphaFoldDB" id="A0A4Q2RGW4"/>
<dbReference type="InterPro" id="IPR046818">
    <property type="entry name" value="MmeI_C"/>
</dbReference>
<evidence type="ECO:0000259" key="8">
    <source>
        <dbReference type="Pfam" id="PF20467"/>
    </source>
</evidence>
<accession>A0A4Q2RGW4</accession>
<dbReference type="GO" id="GO:0032259">
    <property type="term" value="P:methylation"/>
    <property type="evidence" value="ECO:0007669"/>
    <property type="project" value="UniProtKB-KW"/>
</dbReference>
<organism evidence="10 11">
    <name type="scientific">Lichenibacterium ramalinae</name>
    <dbReference type="NCBI Taxonomy" id="2316527"/>
    <lineage>
        <taxon>Bacteria</taxon>
        <taxon>Pseudomonadati</taxon>
        <taxon>Pseudomonadota</taxon>
        <taxon>Alphaproteobacteria</taxon>
        <taxon>Hyphomicrobiales</taxon>
        <taxon>Lichenihabitantaceae</taxon>
        <taxon>Lichenibacterium</taxon>
    </lineage>
</organism>
<protein>
    <recommendedName>
        <fullName evidence="1">site-specific DNA-methyltransferase (adenine-specific)</fullName>
        <ecNumber evidence="1">2.1.1.72</ecNumber>
    </recommendedName>
</protein>
<feature type="domain" description="MmeI-like DNA-methyltransferase" evidence="9">
    <location>
        <begin position="323"/>
        <end position="602"/>
    </location>
</feature>
<keyword evidence="2 10" id="KW-0489">Methyltransferase</keyword>
<dbReference type="Pfam" id="PF20464">
    <property type="entry name" value="MmeI_N"/>
    <property type="match status" value="1"/>
</dbReference>
<dbReference type="InterPro" id="IPR050953">
    <property type="entry name" value="N4_N6_ade-DNA_methylase"/>
</dbReference>
<dbReference type="GO" id="GO:0009007">
    <property type="term" value="F:site-specific DNA-methyltransferase (adenine-specific) activity"/>
    <property type="evidence" value="ECO:0007669"/>
    <property type="project" value="UniProtKB-EC"/>
</dbReference>
<sequence length="921" mass="103740">MNAVEIEQAVTNLAWQPFDPAEFPFAFLQAFGNKDTTLKRLRKGESNKSDCGGILQTNNVHIATAPAGDVTARLAILKASPATARTRAKFILATDGDTFEAEDLVNGETLVCRYSEFPDHFGFFLPLAGISVVTQIRENAFDIRATSRLNRLYVELRKLNPDWDTAERQPDMNHFMARLIFCFFAESTDIFDGDDLFTATIAQMSDRTNTHEVIGAVFRAMNVEPAQKKMAGLPRWAEAFPYVNGGLFSGNMDVPRFSPIARSYLLHIGALDWKLINPDIFGSMIQAVADDEERGALGMHYTSVPNILKVLNPLFLNDLRTRLEEAGRNQRTLLNLRRRLARIRVFDPACGSGNFLVIAYKEMRAIEVEVNRLRGEPDRRSDIPLTNFRGIELRDFPAEIARLALIIAEYQCNVIYRGQKEALADFLPLDSENWITCGNALRLDWLSICPPTGTGVKHRADELFGTPDQSQIDFNNEGGETYICGNPQFKGARKQSRWQKADMALIFGGGDAYKDCDYVMAWYLKACEYSKASQCDFAFVSTNSISRGEQVEHLWSRLYAQNMSIFFCHTQFKWSNNAADNAGVWCVIIGVTKDPKRQRLIYTDGLVRRAESISPYLIPGREDFIRKADRPVAKDLPRLSAGSMARDDGNLILTSDEMATLAAEYPAARSILRPLIGTSELKQGSRRWCLWISDEQIDLANSLPPVADRIERVRTFRAASKAKTTQGYARIPHKFAQRSHQDRRAIVIPKNTPDGMTYVTPVLVEADVITTDLAFVSFTDAVWVLAILSSTLHRVWAEAISGGLGSGVRYSSQITYNAFPLQPLTEKNKIDLERCGQDLVLAREHYFPCNIAELYDPDMLDLEYPLVRQAHNQCDEVLERIYIGRRFRNDTERLEKLFETYTRMTSSHASDSMGQSGMAGL</sequence>
<dbReference type="PANTHER" id="PTHR33841:SF1">
    <property type="entry name" value="DNA METHYLTRANSFERASE A"/>
    <property type="match status" value="1"/>
</dbReference>
<feature type="domain" description="MmeI-like target recognition" evidence="7">
    <location>
        <begin position="620"/>
        <end position="823"/>
    </location>
</feature>
<evidence type="ECO:0000313" key="10">
    <source>
        <dbReference type="EMBL" id="RYB05780.1"/>
    </source>
</evidence>
<evidence type="ECO:0000256" key="3">
    <source>
        <dbReference type="ARBA" id="ARBA00022679"/>
    </source>
</evidence>
<feature type="domain" description="MmeI-like N-terminal" evidence="5">
    <location>
        <begin position="1"/>
        <end position="158"/>
    </location>
</feature>
<proteinExistence type="predicted"/>
<dbReference type="SUPFAM" id="SSF53335">
    <property type="entry name" value="S-adenosyl-L-methionine-dependent methyltransferases"/>
    <property type="match status" value="1"/>
</dbReference>
<evidence type="ECO:0000259" key="9">
    <source>
        <dbReference type="Pfam" id="PF20473"/>
    </source>
</evidence>
<evidence type="ECO:0000256" key="4">
    <source>
        <dbReference type="ARBA" id="ARBA00047942"/>
    </source>
</evidence>
<gene>
    <name evidence="10" type="ORF">D3272_09390</name>
</gene>
<evidence type="ECO:0000256" key="2">
    <source>
        <dbReference type="ARBA" id="ARBA00022603"/>
    </source>
</evidence>